<dbReference type="InterPro" id="IPR003439">
    <property type="entry name" value="ABC_transporter-like_ATP-bd"/>
</dbReference>
<dbReference type="Pfam" id="PF00005">
    <property type="entry name" value="ABC_tran"/>
    <property type="match status" value="2"/>
</dbReference>
<evidence type="ECO:0000259" key="6">
    <source>
        <dbReference type="PROSITE" id="PS50893"/>
    </source>
</evidence>
<feature type="domain" description="ABC transporter" evidence="6">
    <location>
        <begin position="7"/>
        <end position="250"/>
    </location>
</feature>
<organism evidence="7 8">
    <name type="scientific">Bordetella trematum</name>
    <dbReference type="NCBI Taxonomy" id="123899"/>
    <lineage>
        <taxon>Bacteria</taxon>
        <taxon>Pseudomonadati</taxon>
        <taxon>Pseudomonadota</taxon>
        <taxon>Betaproteobacteria</taxon>
        <taxon>Burkholderiales</taxon>
        <taxon>Alcaligenaceae</taxon>
        <taxon>Bordetella</taxon>
    </lineage>
</organism>
<proteinExistence type="inferred from homology"/>
<dbReference type="AlphaFoldDB" id="A0A157PMP1"/>
<dbReference type="SUPFAM" id="SSF52540">
    <property type="entry name" value="P-loop containing nucleoside triphosphate hydrolases"/>
    <property type="match status" value="2"/>
</dbReference>
<dbReference type="InterPro" id="IPR013563">
    <property type="entry name" value="Oligopep_ABC_C"/>
</dbReference>
<dbReference type="SMART" id="SM00382">
    <property type="entry name" value="AAA"/>
    <property type="match status" value="2"/>
</dbReference>
<evidence type="ECO:0000256" key="3">
    <source>
        <dbReference type="ARBA" id="ARBA00022475"/>
    </source>
</evidence>
<dbReference type="KEGG" id="btrm:SAMEA390648702031"/>
<comment type="similarity">
    <text evidence="1">Belongs to the ABC transporter superfamily.</text>
</comment>
<dbReference type="CDD" id="cd03257">
    <property type="entry name" value="ABC_NikE_OppD_transporters"/>
    <property type="match status" value="2"/>
</dbReference>
<dbReference type="PROSITE" id="PS50893">
    <property type="entry name" value="ABC_TRANSPORTER_2"/>
    <property type="match status" value="2"/>
</dbReference>
<dbReference type="InterPro" id="IPR003593">
    <property type="entry name" value="AAA+_ATPase"/>
</dbReference>
<keyword evidence="8" id="KW-1185">Reference proteome</keyword>
<keyword evidence="5 7" id="KW-0067">ATP-binding</keyword>
<keyword evidence="4" id="KW-0547">Nucleotide-binding</keyword>
<dbReference type="GO" id="GO:0016887">
    <property type="term" value="F:ATP hydrolysis activity"/>
    <property type="evidence" value="ECO:0007669"/>
    <property type="project" value="InterPro"/>
</dbReference>
<dbReference type="PANTHER" id="PTHR43776:SF7">
    <property type="entry name" value="D,D-DIPEPTIDE TRANSPORT ATP-BINDING PROTEIN DDPF-RELATED"/>
    <property type="match status" value="1"/>
</dbReference>
<dbReference type="Proteomes" id="UP000076825">
    <property type="component" value="Chromosome 1"/>
</dbReference>
<dbReference type="GeneID" id="56590694"/>
<protein>
    <submittedName>
        <fullName evidence="7">ABC transporter ATP-binding protein</fullName>
        <ecNumber evidence="7">3.6.3.-</ecNumber>
    </submittedName>
</protein>
<evidence type="ECO:0000256" key="1">
    <source>
        <dbReference type="ARBA" id="ARBA00005417"/>
    </source>
</evidence>
<dbReference type="Pfam" id="PF08352">
    <property type="entry name" value="oligo_HPY"/>
    <property type="match status" value="2"/>
</dbReference>
<dbReference type="InterPro" id="IPR027417">
    <property type="entry name" value="P-loop_NTPase"/>
</dbReference>
<dbReference type="NCBIfam" id="NF008453">
    <property type="entry name" value="PRK11308.1"/>
    <property type="match status" value="2"/>
</dbReference>
<dbReference type="InterPro" id="IPR017871">
    <property type="entry name" value="ABC_transporter-like_CS"/>
</dbReference>
<dbReference type="OrthoDB" id="9802772at2"/>
<gene>
    <name evidence="7" type="primary">gsiA_6</name>
    <name evidence="7" type="ORF">SAMEA3906487_02031</name>
</gene>
<accession>A0A157PMP1</accession>
<dbReference type="PROSITE" id="PS00211">
    <property type="entry name" value="ABC_TRANSPORTER_1"/>
    <property type="match status" value="2"/>
</dbReference>
<dbReference type="RefSeq" id="WP_063491890.1">
    <property type="nucleotide sequence ID" value="NZ_CP016340.1"/>
</dbReference>
<sequence>MTHHPILDIEKLDVRYGSQTVLHGVDLQLPRGDSVGIVGESGSGKSTLAWAILGLLPPGGVVSGGSLRFNGQDILGRPASALRGGRIAMVFQDPFTALNPSLPIGRQITEVLIERGLADAHSARTEALRLMDEVRLPRAETLLHAYPHQLSGGMKQRVVIATALACSPELLLLDEPTTALDVTVEARILDLLDELRKDRGLSMMFISHNIGLVERMCSRVTVLRHGKVQESGPATQVLWQPRHAYTRKLLAALPRLRYDQPPAPAPAAVIAQARNVSLSFRSVHPLGGLARVLRLPEPPSVAALSGVSLSLHPGEVVGLVGESGSGKSTLGRCLIGLQAPDSGQVELEGHDIYAARGATARQLRRRSQMVFQNPDSSLNPRHRIGEVLRRPLQLLGMPRTRQQARIDELLDLVRLPRHYVDRYPHQLSGGEKQRVGIARTLALEPSVLVCDEATSALDVSVQAAILELLQDLRDRLGVAMLFISHDLAVVSQIADRVVVMRHGVIVEQGQTGALMRHPQHEYTRQLLASVPPFVAQRSLKAA</sequence>
<reference evidence="7 8" key="1">
    <citation type="submission" date="2016-04" db="EMBL/GenBank/DDBJ databases">
        <authorList>
            <consortium name="Pathogen Informatics"/>
        </authorList>
    </citation>
    <scope>NUCLEOTIDE SEQUENCE [LARGE SCALE GENOMIC DNA]</scope>
    <source>
        <strain evidence="7 8">H044680328</strain>
    </source>
</reference>
<evidence type="ECO:0000256" key="4">
    <source>
        <dbReference type="ARBA" id="ARBA00022741"/>
    </source>
</evidence>
<dbReference type="Gene3D" id="3.40.50.300">
    <property type="entry name" value="P-loop containing nucleotide triphosphate hydrolases"/>
    <property type="match status" value="2"/>
</dbReference>
<keyword evidence="3" id="KW-1003">Cell membrane</keyword>
<dbReference type="NCBIfam" id="NF007739">
    <property type="entry name" value="PRK10419.1"/>
    <property type="match status" value="2"/>
</dbReference>
<feature type="domain" description="ABC transporter" evidence="6">
    <location>
        <begin position="278"/>
        <end position="527"/>
    </location>
</feature>
<keyword evidence="7" id="KW-0378">Hydrolase</keyword>
<dbReference type="PATRIC" id="fig|123899.6.peg.2026"/>
<evidence type="ECO:0000313" key="7">
    <source>
        <dbReference type="EMBL" id="SAI70029.1"/>
    </source>
</evidence>
<evidence type="ECO:0000256" key="5">
    <source>
        <dbReference type="ARBA" id="ARBA00022840"/>
    </source>
</evidence>
<dbReference type="EMBL" id="LT546645">
    <property type="protein sequence ID" value="SAI70029.1"/>
    <property type="molecule type" value="Genomic_DNA"/>
</dbReference>
<dbReference type="GO" id="GO:0005524">
    <property type="term" value="F:ATP binding"/>
    <property type="evidence" value="ECO:0007669"/>
    <property type="project" value="UniProtKB-KW"/>
</dbReference>
<evidence type="ECO:0000256" key="2">
    <source>
        <dbReference type="ARBA" id="ARBA00022448"/>
    </source>
</evidence>
<dbReference type="InterPro" id="IPR050319">
    <property type="entry name" value="ABC_transp_ATP-bind"/>
</dbReference>
<keyword evidence="3" id="KW-0472">Membrane</keyword>
<keyword evidence="2" id="KW-0813">Transport</keyword>
<evidence type="ECO:0000313" key="8">
    <source>
        <dbReference type="Proteomes" id="UP000076825"/>
    </source>
</evidence>
<dbReference type="GO" id="GO:0055085">
    <property type="term" value="P:transmembrane transport"/>
    <property type="evidence" value="ECO:0007669"/>
    <property type="project" value="UniProtKB-ARBA"/>
</dbReference>
<name>A0A157PMP1_9BORD</name>
<dbReference type="PANTHER" id="PTHR43776">
    <property type="entry name" value="TRANSPORT ATP-BINDING PROTEIN"/>
    <property type="match status" value="1"/>
</dbReference>
<dbReference type="STRING" id="123899.SAMEA3906487_02031"/>
<dbReference type="GO" id="GO:0015833">
    <property type="term" value="P:peptide transport"/>
    <property type="evidence" value="ECO:0007669"/>
    <property type="project" value="InterPro"/>
</dbReference>
<dbReference type="EC" id="3.6.3.-" evidence="7"/>